<dbReference type="InterPro" id="IPR016039">
    <property type="entry name" value="Thiolase-like"/>
</dbReference>
<protein>
    <recommendedName>
        <fullName evidence="3">Beta-ketoacyl synthase-like N-terminal domain-containing protein</fullName>
    </recommendedName>
</protein>
<dbReference type="Pfam" id="PF00109">
    <property type="entry name" value="ketoacyl-synt"/>
    <property type="match status" value="1"/>
</dbReference>
<dbReference type="SUPFAM" id="SSF53901">
    <property type="entry name" value="Thiolase-like"/>
    <property type="match status" value="1"/>
</dbReference>
<proteinExistence type="predicted"/>
<keyword evidence="1" id="KW-0808">Transferase</keyword>
<evidence type="ECO:0000313" key="4">
    <source>
        <dbReference type="EMBL" id="GGQ06417.1"/>
    </source>
</evidence>
<dbReference type="InterPro" id="IPR000794">
    <property type="entry name" value="Beta-ketoacyl_synthase"/>
</dbReference>
<dbReference type="EMBL" id="BMQJ01000010">
    <property type="protein sequence ID" value="GGQ06417.1"/>
    <property type="molecule type" value="Genomic_DNA"/>
</dbReference>
<name>A0ABQ2QZT8_9ACTN</name>
<feature type="region of interest" description="Disordered" evidence="2">
    <location>
        <begin position="22"/>
        <end position="41"/>
    </location>
</feature>
<keyword evidence="5" id="KW-1185">Reference proteome</keyword>
<feature type="domain" description="Beta-ketoacyl synthase-like N-terminal" evidence="3">
    <location>
        <begin position="46"/>
        <end position="184"/>
    </location>
</feature>
<dbReference type="InterPro" id="IPR014030">
    <property type="entry name" value="Ketoacyl_synth_N"/>
</dbReference>
<comment type="caution">
    <text evidence="4">The sequence shown here is derived from an EMBL/GenBank/DDBJ whole genome shotgun (WGS) entry which is preliminary data.</text>
</comment>
<dbReference type="RefSeq" id="WP_229811448.1">
    <property type="nucleotide sequence ID" value="NZ_BMQJ01000010.1"/>
</dbReference>
<gene>
    <name evidence="4" type="ORF">GCM10010140_40680</name>
</gene>
<dbReference type="PANTHER" id="PTHR11712:SF336">
    <property type="entry name" value="3-OXOACYL-[ACYL-CARRIER-PROTEIN] SYNTHASE, MITOCHONDRIAL"/>
    <property type="match status" value="1"/>
</dbReference>
<evidence type="ECO:0000256" key="2">
    <source>
        <dbReference type="SAM" id="MobiDB-lite"/>
    </source>
</evidence>
<dbReference type="PANTHER" id="PTHR11712">
    <property type="entry name" value="POLYKETIDE SYNTHASE-RELATED"/>
    <property type="match status" value="1"/>
</dbReference>
<organism evidence="4 5">
    <name type="scientific">Streptosporangium pseudovulgare</name>
    <dbReference type="NCBI Taxonomy" id="35765"/>
    <lineage>
        <taxon>Bacteria</taxon>
        <taxon>Bacillati</taxon>
        <taxon>Actinomycetota</taxon>
        <taxon>Actinomycetes</taxon>
        <taxon>Streptosporangiales</taxon>
        <taxon>Streptosporangiaceae</taxon>
        <taxon>Streptosporangium</taxon>
    </lineage>
</organism>
<evidence type="ECO:0000256" key="1">
    <source>
        <dbReference type="ARBA" id="ARBA00022679"/>
    </source>
</evidence>
<evidence type="ECO:0000313" key="5">
    <source>
        <dbReference type="Proteomes" id="UP000611554"/>
    </source>
</evidence>
<dbReference type="Proteomes" id="UP000611554">
    <property type="component" value="Unassembled WGS sequence"/>
</dbReference>
<accession>A0ABQ2QZT8</accession>
<evidence type="ECO:0000259" key="3">
    <source>
        <dbReference type="Pfam" id="PF00109"/>
    </source>
</evidence>
<reference evidence="5" key="1">
    <citation type="journal article" date="2019" name="Int. J. Syst. Evol. Microbiol.">
        <title>The Global Catalogue of Microorganisms (GCM) 10K type strain sequencing project: providing services to taxonomists for standard genome sequencing and annotation.</title>
        <authorList>
            <consortium name="The Broad Institute Genomics Platform"/>
            <consortium name="The Broad Institute Genome Sequencing Center for Infectious Disease"/>
            <person name="Wu L."/>
            <person name="Ma J."/>
        </authorList>
    </citation>
    <scope>NUCLEOTIDE SEQUENCE [LARGE SCALE GENOMIC DNA]</scope>
    <source>
        <strain evidence="5">JCM 3115</strain>
    </source>
</reference>
<sequence>MIGVIGIGAALPGVSTADGLAADGSTADGSATEDTGPGAPVEPAARIGRKGLRYKDRATQLGLVAAHDALVDAGLWADGALTVPGEDVAVLASSNLGNLDTVCAVSATIEDEGVVGTSPMDLPNASSNVVASSIAIRFGLRGPNLMVCNGATSGLDAVHWAATVLRAGRAEYALVVGVEVANTVTERYTGTAGLLDGAAGVVLRAGRHGVPLGRYARRGSLAESVAGVLEEEAGTWFVPEGFRGEAPLAGLAKAARRDLAEPFGRCGGALGVMQCAAAAGLLRAGADTPVLVSNDGHEAAASMLLLPAGGAAR</sequence>
<dbReference type="Gene3D" id="3.40.47.10">
    <property type="match status" value="1"/>
</dbReference>